<evidence type="ECO:0000259" key="11">
    <source>
        <dbReference type="PROSITE" id="PS50192"/>
    </source>
</evidence>
<reference evidence="12 13" key="1">
    <citation type="submission" date="2018-05" db="EMBL/GenBank/DDBJ databases">
        <title>Genome sequencing and assembly of the regulated plant pathogen Lachnellula willkommii and related sister species for the development of diagnostic species identification markers.</title>
        <authorList>
            <person name="Giroux E."/>
            <person name="Bilodeau G."/>
        </authorList>
    </citation>
    <scope>NUCLEOTIDE SEQUENCE [LARGE SCALE GENOMIC DNA]</scope>
    <source>
        <strain evidence="12 13">CBS 160.35</strain>
    </source>
</reference>
<evidence type="ECO:0000256" key="5">
    <source>
        <dbReference type="ARBA" id="ARBA00022927"/>
    </source>
</evidence>
<feature type="compositionally biased region" description="Polar residues" evidence="9">
    <location>
        <begin position="89"/>
        <end position="114"/>
    </location>
</feature>
<dbReference type="OrthoDB" id="244190at2759"/>
<keyword evidence="4 10" id="KW-0812">Transmembrane</keyword>
<dbReference type="FunFam" id="1.20.5.110:FF:000060">
    <property type="entry name" value="SNARE complex subunit (Syn8)"/>
    <property type="match status" value="1"/>
</dbReference>
<dbReference type="PROSITE" id="PS50192">
    <property type="entry name" value="T_SNARE"/>
    <property type="match status" value="1"/>
</dbReference>
<dbReference type="Proteomes" id="UP000443090">
    <property type="component" value="Unassembled WGS sequence"/>
</dbReference>
<gene>
    <name evidence="12" type="primary">syn8A</name>
    <name evidence="12" type="ORF">LOCC1_G007948</name>
</gene>
<dbReference type="GO" id="GO:0016020">
    <property type="term" value="C:membrane"/>
    <property type="evidence" value="ECO:0007669"/>
    <property type="project" value="UniProtKB-SubCell"/>
</dbReference>
<keyword evidence="5" id="KW-0653">Protein transport</keyword>
<feature type="region of interest" description="Disordered" evidence="9">
    <location>
        <begin position="89"/>
        <end position="157"/>
    </location>
</feature>
<protein>
    <submittedName>
        <fullName evidence="12">Syntaxin-8A</fullName>
    </submittedName>
</protein>
<dbReference type="EMBL" id="QGMI01001718">
    <property type="protein sequence ID" value="TVY32403.1"/>
    <property type="molecule type" value="Genomic_DNA"/>
</dbReference>
<dbReference type="GO" id="GO:0015031">
    <property type="term" value="P:protein transport"/>
    <property type="evidence" value="ECO:0007669"/>
    <property type="project" value="UniProtKB-KW"/>
</dbReference>
<evidence type="ECO:0000256" key="7">
    <source>
        <dbReference type="ARBA" id="ARBA00023054"/>
    </source>
</evidence>
<dbReference type="AlphaFoldDB" id="A0A8H8RE08"/>
<keyword evidence="3" id="KW-0813">Transport</keyword>
<evidence type="ECO:0000256" key="10">
    <source>
        <dbReference type="SAM" id="Phobius"/>
    </source>
</evidence>
<evidence type="ECO:0000256" key="4">
    <source>
        <dbReference type="ARBA" id="ARBA00022692"/>
    </source>
</evidence>
<keyword evidence="7" id="KW-0175">Coiled coil</keyword>
<evidence type="ECO:0000256" key="9">
    <source>
        <dbReference type="SAM" id="MobiDB-lite"/>
    </source>
</evidence>
<dbReference type="SUPFAM" id="SSF58038">
    <property type="entry name" value="SNARE fusion complex"/>
    <property type="match status" value="1"/>
</dbReference>
<evidence type="ECO:0000256" key="2">
    <source>
        <dbReference type="ARBA" id="ARBA00004308"/>
    </source>
</evidence>
<evidence type="ECO:0000256" key="1">
    <source>
        <dbReference type="ARBA" id="ARBA00004167"/>
    </source>
</evidence>
<dbReference type="SMART" id="SM00397">
    <property type="entry name" value="t_SNARE"/>
    <property type="match status" value="1"/>
</dbReference>
<dbReference type="GO" id="GO:0005768">
    <property type="term" value="C:endosome"/>
    <property type="evidence" value="ECO:0007669"/>
    <property type="project" value="UniProtKB-ARBA"/>
</dbReference>
<dbReference type="GO" id="GO:0061025">
    <property type="term" value="P:membrane fusion"/>
    <property type="evidence" value="ECO:0007669"/>
    <property type="project" value="UniProtKB-ARBA"/>
</dbReference>
<name>A0A8H8RE08_9HELO</name>
<evidence type="ECO:0000256" key="3">
    <source>
        <dbReference type="ARBA" id="ARBA00022448"/>
    </source>
</evidence>
<sequence>MANPNQYFLLADHIKLSLLERQRAISLNLEPTSQDGHISRSLESLREGLENVAKERIRLEEAGETSASLTMQETEHKLQIQYNDLVSQFRGTPTDTTASTISQPNDPSLSSDFTRASERPRITSSSSFLKKSLRGTDNPAINSPKSVRFSDAPSIQGEDEARNALFPYRDDPTSGPPDQSHLDNQQIHTYHSQVLADQDEALDRLGESIGRQRELSIQIGDELDEHVQMLDEADGHVERHTTTLNKARKNLGTVARKAKDNMQLTIILILIIILVLLIIILK</sequence>
<keyword evidence="13" id="KW-1185">Reference proteome</keyword>
<evidence type="ECO:0000313" key="13">
    <source>
        <dbReference type="Proteomes" id="UP000443090"/>
    </source>
</evidence>
<evidence type="ECO:0000256" key="8">
    <source>
        <dbReference type="ARBA" id="ARBA00023136"/>
    </source>
</evidence>
<feature type="transmembrane region" description="Helical" evidence="10">
    <location>
        <begin position="262"/>
        <end position="281"/>
    </location>
</feature>
<dbReference type="InterPro" id="IPR000727">
    <property type="entry name" value="T_SNARE_dom"/>
</dbReference>
<evidence type="ECO:0000256" key="6">
    <source>
        <dbReference type="ARBA" id="ARBA00022989"/>
    </source>
</evidence>
<dbReference type="CDD" id="cd15859">
    <property type="entry name" value="SNARE_SYN8"/>
    <property type="match status" value="1"/>
</dbReference>
<proteinExistence type="predicted"/>
<keyword evidence="8 10" id="KW-0472">Membrane</keyword>
<dbReference type="GO" id="GO:0006896">
    <property type="term" value="P:Golgi to vacuole transport"/>
    <property type="evidence" value="ECO:0007669"/>
    <property type="project" value="UniProtKB-ARBA"/>
</dbReference>
<accession>A0A8H8RE08</accession>
<organism evidence="12 13">
    <name type="scientific">Lachnellula occidentalis</name>
    <dbReference type="NCBI Taxonomy" id="215460"/>
    <lineage>
        <taxon>Eukaryota</taxon>
        <taxon>Fungi</taxon>
        <taxon>Dikarya</taxon>
        <taxon>Ascomycota</taxon>
        <taxon>Pezizomycotina</taxon>
        <taxon>Leotiomycetes</taxon>
        <taxon>Helotiales</taxon>
        <taxon>Lachnaceae</taxon>
        <taxon>Lachnellula</taxon>
    </lineage>
</organism>
<evidence type="ECO:0000313" key="12">
    <source>
        <dbReference type="EMBL" id="TVY32403.1"/>
    </source>
</evidence>
<dbReference type="Gene3D" id="1.20.5.110">
    <property type="match status" value="1"/>
</dbReference>
<dbReference type="PANTHER" id="PTHR12791">
    <property type="entry name" value="GOLGI SNARE BET1-RELATED"/>
    <property type="match status" value="1"/>
</dbReference>
<keyword evidence="6 10" id="KW-1133">Transmembrane helix</keyword>
<comment type="caution">
    <text evidence="12">The sequence shown here is derived from an EMBL/GenBank/DDBJ whole genome shotgun (WGS) entry which is preliminary data.</text>
</comment>
<feature type="domain" description="T-SNARE coiled-coil homology" evidence="11">
    <location>
        <begin position="192"/>
        <end position="254"/>
    </location>
</feature>
<dbReference type="Pfam" id="PF05739">
    <property type="entry name" value="SNARE"/>
    <property type="match status" value="1"/>
</dbReference>
<comment type="subcellular location">
    <subcellularLocation>
        <location evidence="2">Endomembrane system</location>
    </subcellularLocation>
    <subcellularLocation>
        <location evidence="1">Membrane</location>
        <topology evidence="1">Single-pass membrane protein</topology>
    </subcellularLocation>
</comment>